<dbReference type="FunFam" id="1.10.510.10:FF:000156">
    <property type="entry name" value="Serine/threonine-protein kinase SIK3 homolog"/>
    <property type="match status" value="1"/>
</dbReference>
<dbReference type="CDD" id="cd14071">
    <property type="entry name" value="STKc_SIK"/>
    <property type="match status" value="1"/>
</dbReference>
<feature type="compositionally biased region" description="Acidic residues" evidence="16">
    <location>
        <begin position="402"/>
        <end position="411"/>
    </location>
</feature>
<dbReference type="InterPro" id="IPR011009">
    <property type="entry name" value="Kinase-like_dom_sf"/>
</dbReference>
<feature type="compositionally biased region" description="Polar residues" evidence="16">
    <location>
        <begin position="376"/>
        <end position="386"/>
    </location>
</feature>
<dbReference type="OrthoDB" id="193931at2759"/>
<dbReference type="CDD" id="cd14338">
    <property type="entry name" value="UBA_SIK"/>
    <property type="match status" value="1"/>
</dbReference>
<dbReference type="InterPro" id="IPR008271">
    <property type="entry name" value="Ser/Thr_kinase_AS"/>
</dbReference>
<dbReference type="Gene3D" id="3.30.310.80">
    <property type="entry name" value="Kinase associated domain 1, KA1"/>
    <property type="match status" value="1"/>
</dbReference>
<keyword evidence="5" id="KW-0597">Phosphoprotein</keyword>
<feature type="coiled-coil region" evidence="15">
    <location>
        <begin position="677"/>
        <end position="721"/>
    </location>
</feature>
<keyword evidence="10 14" id="KW-0067">ATP-binding</keyword>
<keyword evidence="4" id="KW-0723">Serine/threonine-protein kinase</keyword>
<gene>
    <name evidence="19" type="ORF">pdam_00018146</name>
</gene>
<feature type="compositionally biased region" description="Polar residues" evidence="16">
    <location>
        <begin position="570"/>
        <end position="579"/>
    </location>
</feature>
<protein>
    <recommendedName>
        <fullName evidence="3">non-specific serine/threonine protein kinase</fullName>
        <ecNumber evidence="3">2.7.11.1</ecNumber>
    </recommendedName>
</protein>
<evidence type="ECO:0000256" key="5">
    <source>
        <dbReference type="ARBA" id="ARBA00022553"/>
    </source>
</evidence>
<dbReference type="CDD" id="cd12121">
    <property type="entry name" value="MARK_C_like"/>
    <property type="match status" value="1"/>
</dbReference>
<keyword evidence="6" id="KW-0808">Transferase</keyword>
<name>A0A3M6TXV6_POCDA</name>
<evidence type="ECO:0000313" key="19">
    <source>
        <dbReference type="EMBL" id="RMX46235.1"/>
    </source>
</evidence>
<feature type="binding site" evidence="14">
    <location>
        <position position="49"/>
    </location>
    <ligand>
        <name>ATP</name>
        <dbReference type="ChEBI" id="CHEBI:30616"/>
    </ligand>
</feature>
<dbReference type="InterPro" id="IPR034672">
    <property type="entry name" value="SIK"/>
</dbReference>
<comment type="catalytic activity">
    <reaction evidence="12">
        <text>L-threonyl-[protein] + ATP = O-phospho-L-threonyl-[protein] + ADP + H(+)</text>
        <dbReference type="Rhea" id="RHEA:46608"/>
        <dbReference type="Rhea" id="RHEA-COMP:11060"/>
        <dbReference type="Rhea" id="RHEA-COMP:11605"/>
        <dbReference type="ChEBI" id="CHEBI:15378"/>
        <dbReference type="ChEBI" id="CHEBI:30013"/>
        <dbReference type="ChEBI" id="CHEBI:30616"/>
        <dbReference type="ChEBI" id="CHEBI:61977"/>
        <dbReference type="ChEBI" id="CHEBI:456216"/>
        <dbReference type="EC" id="2.7.11.1"/>
    </reaction>
</comment>
<evidence type="ECO:0000256" key="16">
    <source>
        <dbReference type="SAM" id="MobiDB-lite"/>
    </source>
</evidence>
<evidence type="ECO:0000256" key="4">
    <source>
        <dbReference type="ARBA" id="ARBA00022527"/>
    </source>
</evidence>
<dbReference type="InterPro" id="IPR028375">
    <property type="entry name" value="KA1/Ssp2_C"/>
</dbReference>
<dbReference type="Gene3D" id="1.10.510.10">
    <property type="entry name" value="Transferase(Phosphotransferase) domain 1"/>
    <property type="match status" value="1"/>
</dbReference>
<dbReference type="FunFam" id="3.30.200.20:FF:000003">
    <property type="entry name" value="Non-specific serine/threonine protein kinase"/>
    <property type="match status" value="1"/>
</dbReference>
<evidence type="ECO:0000256" key="14">
    <source>
        <dbReference type="PROSITE-ProRule" id="PRU10141"/>
    </source>
</evidence>
<dbReference type="EC" id="2.7.11.1" evidence="3"/>
<feature type="region of interest" description="Disordered" evidence="16">
    <location>
        <begin position="628"/>
        <end position="657"/>
    </location>
</feature>
<feature type="region of interest" description="Disordered" evidence="16">
    <location>
        <begin position="908"/>
        <end position="929"/>
    </location>
</feature>
<dbReference type="AlphaFoldDB" id="A0A3M6TXV6"/>
<feature type="compositionally biased region" description="Polar residues" evidence="16">
    <location>
        <begin position="908"/>
        <end position="924"/>
    </location>
</feature>
<dbReference type="PROSITE" id="PS50032">
    <property type="entry name" value="KA1"/>
    <property type="match status" value="1"/>
</dbReference>
<keyword evidence="9" id="KW-0418">Kinase</keyword>
<dbReference type="InterPro" id="IPR017441">
    <property type="entry name" value="Protein_kinase_ATP_BS"/>
</dbReference>
<organism evidence="19 20">
    <name type="scientific">Pocillopora damicornis</name>
    <name type="common">Cauliflower coral</name>
    <name type="synonym">Millepora damicornis</name>
    <dbReference type="NCBI Taxonomy" id="46731"/>
    <lineage>
        <taxon>Eukaryota</taxon>
        <taxon>Metazoa</taxon>
        <taxon>Cnidaria</taxon>
        <taxon>Anthozoa</taxon>
        <taxon>Hexacorallia</taxon>
        <taxon>Scleractinia</taxon>
        <taxon>Astrocoeniina</taxon>
        <taxon>Pocilloporidae</taxon>
        <taxon>Pocillopora</taxon>
    </lineage>
</organism>
<dbReference type="PANTHER" id="PTHR24346">
    <property type="entry name" value="MAP/MICROTUBULE AFFINITY-REGULATING KINASE"/>
    <property type="match status" value="1"/>
</dbReference>
<keyword evidence="11" id="KW-0460">Magnesium</keyword>
<evidence type="ECO:0000256" key="8">
    <source>
        <dbReference type="ARBA" id="ARBA00022741"/>
    </source>
</evidence>
<evidence type="ECO:0000256" key="6">
    <source>
        <dbReference type="ARBA" id="ARBA00022679"/>
    </source>
</evidence>
<dbReference type="GO" id="GO:0000226">
    <property type="term" value="P:microtubule cytoskeleton organization"/>
    <property type="evidence" value="ECO:0007669"/>
    <property type="project" value="TreeGrafter"/>
</dbReference>
<dbReference type="SUPFAM" id="SSF56112">
    <property type="entry name" value="Protein kinase-like (PK-like)"/>
    <property type="match status" value="1"/>
</dbReference>
<evidence type="ECO:0000313" key="20">
    <source>
        <dbReference type="Proteomes" id="UP000275408"/>
    </source>
</evidence>
<evidence type="ECO:0000256" key="15">
    <source>
        <dbReference type="SAM" id="Coils"/>
    </source>
</evidence>
<comment type="similarity">
    <text evidence="2">Belongs to the protein kinase superfamily. CAMK Ser/Thr protein kinase family. SNF1 subfamily.</text>
</comment>
<keyword evidence="7" id="KW-0479">Metal-binding</keyword>
<evidence type="ECO:0000256" key="2">
    <source>
        <dbReference type="ARBA" id="ARBA00006234"/>
    </source>
</evidence>
<dbReference type="PANTHER" id="PTHR24346:SF42">
    <property type="entry name" value="SERINE_THREONINE-PROTEIN KINASE SIK3"/>
    <property type="match status" value="1"/>
</dbReference>
<evidence type="ECO:0000256" key="1">
    <source>
        <dbReference type="ARBA" id="ARBA00001946"/>
    </source>
</evidence>
<dbReference type="GO" id="GO:0005737">
    <property type="term" value="C:cytoplasm"/>
    <property type="evidence" value="ECO:0007669"/>
    <property type="project" value="TreeGrafter"/>
</dbReference>
<dbReference type="OMA" id="SHANIPY"/>
<feature type="region of interest" description="Disordered" evidence="16">
    <location>
        <begin position="536"/>
        <end position="584"/>
    </location>
</feature>
<dbReference type="PROSITE" id="PS00107">
    <property type="entry name" value="PROTEIN_KINASE_ATP"/>
    <property type="match status" value="1"/>
</dbReference>
<feature type="compositionally biased region" description="Acidic residues" evidence="16">
    <location>
        <begin position="359"/>
        <end position="368"/>
    </location>
</feature>
<comment type="catalytic activity">
    <reaction evidence="13">
        <text>L-seryl-[protein] + ATP = O-phospho-L-seryl-[protein] + ADP + H(+)</text>
        <dbReference type="Rhea" id="RHEA:17989"/>
        <dbReference type="Rhea" id="RHEA-COMP:9863"/>
        <dbReference type="Rhea" id="RHEA-COMP:11604"/>
        <dbReference type="ChEBI" id="CHEBI:15378"/>
        <dbReference type="ChEBI" id="CHEBI:29999"/>
        <dbReference type="ChEBI" id="CHEBI:30616"/>
        <dbReference type="ChEBI" id="CHEBI:83421"/>
        <dbReference type="ChEBI" id="CHEBI:456216"/>
        <dbReference type="EC" id="2.7.11.1"/>
    </reaction>
</comment>
<reference evidence="19 20" key="1">
    <citation type="journal article" date="2018" name="Sci. Rep.">
        <title>Comparative analysis of the Pocillopora damicornis genome highlights role of immune system in coral evolution.</title>
        <authorList>
            <person name="Cunning R."/>
            <person name="Bay R.A."/>
            <person name="Gillette P."/>
            <person name="Baker A.C."/>
            <person name="Traylor-Knowles N."/>
        </authorList>
    </citation>
    <scope>NUCLEOTIDE SEQUENCE [LARGE SCALE GENOMIC DNA]</scope>
    <source>
        <strain evidence="19">RSMAS</strain>
        <tissue evidence="19">Whole animal</tissue>
    </source>
</reference>
<dbReference type="GO" id="GO:0035556">
    <property type="term" value="P:intracellular signal transduction"/>
    <property type="evidence" value="ECO:0007669"/>
    <property type="project" value="TreeGrafter"/>
</dbReference>
<comment type="caution">
    <text evidence="19">The sequence shown here is derived from an EMBL/GenBank/DDBJ whole genome shotgun (WGS) entry which is preliminary data.</text>
</comment>
<dbReference type="GO" id="GO:0106310">
    <property type="term" value="F:protein serine kinase activity"/>
    <property type="evidence" value="ECO:0007669"/>
    <property type="project" value="RHEA"/>
</dbReference>
<evidence type="ECO:0000256" key="3">
    <source>
        <dbReference type="ARBA" id="ARBA00012513"/>
    </source>
</evidence>
<dbReference type="SUPFAM" id="SSF103243">
    <property type="entry name" value="KA1-like"/>
    <property type="match status" value="1"/>
</dbReference>
<dbReference type="GO" id="GO:0005524">
    <property type="term" value="F:ATP binding"/>
    <property type="evidence" value="ECO:0007669"/>
    <property type="project" value="UniProtKB-UniRule"/>
</dbReference>
<feature type="domain" description="Protein kinase" evidence="17">
    <location>
        <begin position="20"/>
        <end position="271"/>
    </location>
</feature>
<keyword evidence="15" id="KW-0175">Coiled coil</keyword>
<feature type="compositionally biased region" description="Polar residues" evidence="16">
    <location>
        <begin position="538"/>
        <end position="552"/>
    </location>
</feature>
<evidence type="ECO:0000256" key="11">
    <source>
        <dbReference type="ARBA" id="ARBA00022842"/>
    </source>
</evidence>
<dbReference type="SMART" id="SM00220">
    <property type="entry name" value="S_TKc"/>
    <property type="match status" value="1"/>
</dbReference>
<evidence type="ECO:0000256" key="9">
    <source>
        <dbReference type="ARBA" id="ARBA00022777"/>
    </source>
</evidence>
<dbReference type="InterPro" id="IPR000719">
    <property type="entry name" value="Prot_kinase_dom"/>
</dbReference>
<keyword evidence="8 14" id="KW-0547">Nucleotide-binding</keyword>
<comment type="cofactor">
    <cofactor evidence="1">
        <name>Mg(2+)</name>
        <dbReference type="ChEBI" id="CHEBI:18420"/>
    </cofactor>
</comment>
<dbReference type="GO" id="GO:0046872">
    <property type="term" value="F:metal ion binding"/>
    <property type="evidence" value="ECO:0007669"/>
    <property type="project" value="UniProtKB-KW"/>
</dbReference>
<dbReference type="Pfam" id="PF00069">
    <property type="entry name" value="Pkinase"/>
    <property type="match status" value="1"/>
</dbReference>
<dbReference type="EMBL" id="RCHS01002706">
    <property type="protein sequence ID" value="RMX46235.1"/>
    <property type="molecule type" value="Genomic_DNA"/>
</dbReference>
<sequence length="1175" mass="129811">MADKSRGHNRHGSVVRIGYYNIEKTIGKGNFAVVKLATHCITKGKVAIKIIDKSQLDQENLKKIFREVHVMKMLDHPHIIKLYEVMESDRMMYLVTEHASKGEIFDYLVAHGRMSEKEARKKFLQIASAVDSCHKQCVVHRDLKAENLLLDENFNIKIADFGFSNLFQEGKHLKTWCGSPPYAAPELFEGKAYCGPEVDIWSLGVVLYVLVCGALPFDGSTLQSLRSRVLDGRFRIPFFMSRECEHLIRHMLVRDVAKRYTMVQIINHKWLNEMTEEDKASALATDTIPDSELTEEVLTIMQSRGIDREKTIQSLFKKDYDQFSGIYFTLLEKLKRSASSSHDPCANITAIPGNSSDSEMMETEDELAGAEKPSMNVPTVQVTPDSPTRRVKPLQDQWDLTQEGDEEDDKMPDEIPPSLKTYLEKRRHTLTAVDPLMEPELREMLTQKFVQQPLSPLSQATEDAFQGALGLNPGLPPYSPTLDLSLAYKEQILQVPSVFQLRPPLGRRASDGPTSLAAGIAQFNALRAMAGIGDDNQGHTGSLSGSPLNSHNPLVCQSPFSVSPGPSSPQISEGANDSGSDQEPDQDAIARYMACRGARQRHTSPNEMPDDMLQLRLLQVPLKTRRTVFPPARDRPGREGPFITTPSGIRYNGSRRASDGSASVLAYKQHMERISGSGSKRNSLRELQEECLQLQQQYGRVAEAEQQRRQQEQHELHLQQQFYSRRASDSADSLAATLAQFQQQYAPAHTSQELDFDGQRVEVLLQSSVEDLEEIPAQSSMEHQDLLHKEMQRLNIEHCTQSPFDSAGIIHSTSGGIGSDPSALSTLAQNLASNSPRNSLLIEDSSPASSTETSNFLSQNVMSTQANTTSFLSDGVALSSPVPSPPPSPLISAVPLNQRYPIPSIATSTTRTASNGSLAETVSDTGTIPPIPTSIPAAMLGNPVINENDLEELARASRWGLGGGTMPLSPATLLGTIGTNPAAALLAGNVGQRSPMHHRRHHTVPSAQDAWNSMDLLRRATANNVLSQNQARDMLNNNINLEEGLGIRDGLLYRTFSPNGTIHQDSLLNSLSKGDGSPDLTQTNTLRMAFSVNMTSSKCIPDILSEIRRSLDQRSAKIAYEQSEQTFTLQQGGVCAEIEVCPLRENLNGLRLRRVSGNQWHYKKLCNEVLAGMNL</sequence>
<accession>A0A3M6TXV6</accession>
<dbReference type="STRING" id="46731.A0A3M6TXV6"/>
<dbReference type="Pfam" id="PF02149">
    <property type="entry name" value="KA1"/>
    <property type="match status" value="1"/>
</dbReference>
<dbReference type="PROSITE" id="PS00108">
    <property type="entry name" value="PROTEIN_KINASE_ST"/>
    <property type="match status" value="1"/>
</dbReference>
<feature type="domain" description="KA1" evidence="18">
    <location>
        <begin position="1127"/>
        <end position="1175"/>
    </location>
</feature>
<dbReference type="PROSITE" id="PS50011">
    <property type="entry name" value="PROTEIN_KINASE_DOM"/>
    <property type="match status" value="1"/>
</dbReference>
<evidence type="ECO:0000256" key="12">
    <source>
        <dbReference type="ARBA" id="ARBA00047899"/>
    </source>
</evidence>
<dbReference type="GO" id="GO:0050321">
    <property type="term" value="F:tau-protein kinase activity"/>
    <property type="evidence" value="ECO:0007669"/>
    <property type="project" value="TreeGrafter"/>
</dbReference>
<evidence type="ECO:0000259" key="17">
    <source>
        <dbReference type="PROSITE" id="PS50011"/>
    </source>
</evidence>
<evidence type="ECO:0000256" key="10">
    <source>
        <dbReference type="ARBA" id="ARBA00022840"/>
    </source>
</evidence>
<feature type="region of interest" description="Disordered" evidence="16">
    <location>
        <begin position="341"/>
        <end position="414"/>
    </location>
</feature>
<evidence type="ECO:0000256" key="13">
    <source>
        <dbReference type="ARBA" id="ARBA00048679"/>
    </source>
</evidence>
<evidence type="ECO:0000256" key="7">
    <source>
        <dbReference type="ARBA" id="ARBA00022723"/>
    </source>
</evidence>
<feature type="compositionally biased region" description="Low complexity" evidence="16">
    <location>
        <begin position="558"/>
        <end position="569"/>
    </location>
</feature>
<proteinExistence type="inferred from homology"/>
<dbReference type="InterPro" id="IPR001772">
    <property type="entry name" value="KA1_dom"/>
</dbReference>
<dbReference type="Proteomes" id="UP000275408">
    <property type="component" value="Unassembled WGS sequence"/>
</dbReference>
<keyword evidence="20" id="KW-1185">Reference proteome</keyword>
<evidence type="ECO:0000259" key="18">
    <source>
        <dbReference type="PROSITE" id="PS50032"/>
    </source>
</evidence>